<name>A0AA39WTL0_9PEZI</name>
<evidence type="ECO:0000256" key="1">
    <source>
        <dbReference type="SAM" id="MobiDB-lite"/>
    </source>
</evidence>
<comment type="caution">
    <text evidence="2">The sequence shown here is derived from an EMBL/GenBank/DDBJ whole genome shotgun (WGS) entry which is preliminary data.</text>
</comment>
<keyword evidence="3" id="KW-1185">Reference proteome</keyword>
<sequence length="90" mass="10328">MGERRPDPVVLAFGPKMRNSGIIESSLPTSTGAHENQEQETETAGGRARWTCRRFLWQRKRDRGPADCGILGRFRWLSDQSWRTTRLEPA</sequence>
<accession>A0AA39WTL0</accession>
<feature type="compositionally biased region" description="Polar residues" evidence="1">
    <location>
        <begin position="25"/>
        <end position="34"/>
    </location>
</feature>
<proteinExistence type="predicted"/>
<dbReference type="AlphaFoldDB" id="A0AA39WTL0"/>
<reference evidence="2" key="1">
    <citation type="submission" date="2023-06" db="EMBL/GenBank/DDBJ databases">
        <title>Genome-scale phylogeny and comparative genomics of the fungal order Sordariales.</title>
        <authorList>
            <consortium name="Lawrence Berkeley National Laboratory"/>
            <person name="Hensen N."/>
            <person name="Bonometti L."/>
            <person name="Westerberg I."/>
            <person name="Brannstrom I.O."/>
            <person name="Guillou S."/>
            <person name="Cros-Aarteil S."/>
            <person name="Calhoun S."/>
            <person name="Haridas S."/>
            <person name="Kuo A."/>
            <person name="Mondo S."/>
            <person name="Pangilinan J."/>
            <person name="Riley R."/>
            <person name="LaButti K."/>
            <person name="Andreopoulos B."/>
            <person name="Lipzen A."/>
            <person name="Chen C."/>
            <person name="Yanf M."/>
            <person name="Daum C."/>
            <person name="Ng V."/>
            <person name="Clum A."/>
            <person name="Steindorff A."/>
            <person name="Ohm R."/>
            <person name="Martin F."/>
            <person name="Silar P."/>
            <person name="Natvig D."/>
            <person name="Lalanne C."/>
            <person name="Gautier V."/>
            <person name="Ament-velasquez S.L."/>
            <person name="Kruys A."/>
            <person name="Hutchinson M.I."/>
            <person name="Powell A.J."/>
            <person name="Barry K."/>
            <person name="Miller A.N."/>
            <person name="Grigoriev I.V."/>
            <person name="Debuchy R."/>
            <person name="Gladieux P."/>
            <person name="Thoren M.H."/>
            <person name="Johannesson H."/>
        </authorList>
    </citation>
    <scope>NUCLEOTIDE SEQUENCE</scope>
    <source>
        <strain evidence="2">SMH3391-2</strain>
    </source>
</reference>
<dbReference type="Proteomes" id="UP001174934">
    <property type="component" value="Unassembled WGS sequence"/>
</dbReference>
<organism evidence="2 3">
    <name type="scientific">Bombardia bombarda</name>
    <dbReference type="NCBI Taxonomy" id="252184"/>
    <lineage>
        <taxon>Eukaryota</taxon>
        <taxon>Fungi</taxon>
        <taxon>Dikarya</taxon>
        <taxon>Ascomycota</taxon>
        <taxon>Pezizomycotina</taxon>
        <taxon>Sordariomycetes</taxon>
        <taxon>Sordariomycetidae</taxon>
        <taxon>Sordariales</taxon>
        <taxon>Lasiosphaeriaceae</taxon>
        <taxon>Bombardia</taxon>
    </lineage>
</organism>
<protein>
    <submittedName>
        <fullName evidence="2">Uncharacterized protein</fullName>
    </submittedName>
</protein>
<gene>
    <name evidence="2" type="ORF">B0T17DRAFT_533737</name>
</gene>
<feature type="region of interest" description="Disordered" evidence="1">
    <location>
        <begin position="25"/>
        <end position="46"/>
    </location>
</feature>
<evidence type="ECO:0000313" key="3">
    <source>
        <dbReference type="Proteomes" id="UP001174934"/>
    </source>
</evidence>
<evidence type="ECO:0000313" key="2">
    <source>
        <dbReference type="EMBL" id="KAK0621339.1"/>
    </source>
</evidence>
<dbReference type="EMBL" id="JAULSR010000004">
    <property type="protein sequence ID" value="KAK0621339.1"/>
    <property type="molecule type" value="Genomic_DNA"/>
</dbReference>